<evidence type="ECO:0000259" key="2">
    <source>
        <dbReference type="SMART" id="SM00909"/>
    </source>
</evidence>
<name>A0A841KM20_9FIRM</name>
<evidence type="ECO:0000256" key="1">
    <source>
        <dbReference type="SAM" id="SignalP"/>
    </source>
</evidence>
<sequence length="298" mass="34092">MKRIIIIVFLITLAISGCADKQMRAEAIDLNVYYADRNNEKIVIEKRTIKINSNDNKYMMAMKELIKGPKDKKLKVNIHPKTKVLGVEKYNDVAIVNLSKEFVDVNGEIQQIVAIMTVINTLTQFSEINNVKIMIEGEEYTSPSGFMENVFHRFSMDDNKTIQKISLYFAGTNADQLVKEMRSVKLAPDEMIEERIIKELIKGPTEKGIHKTIPVNTRLQDITIDKELAIVNLSESFVKDHWGGSTGELMTIYSIVNSLTELPYIKRVKFLINGKETTVFSHYSFNEAFERDETLISK</sequence>
<protein>
    <submittedName>
        <fullName evidence="3">Germination protein M</fullName>
    </submittedName>
</protein>
<proteinExistence type="predicted"/>
<keyword evidence="4" id="KW-1185">Reference proteome</keyword>
<dbReference type="EMBL" id="JACHEN010000004">
    <property type="protein sequence ID" value="MBB6214854.1"/>
    <property type="molecule type" value="Genomic_DNA"/>
</dbReference>
<accession>A0A841KM20</accession>
<feature type="chain" id="PRO_5039650805" evidence="1">
    <location>
        <begin position="20"/>
        <end position="298"/>
    </location>
</feature>
<dbReference type="AlphaFoldDB" id="A0A841KM20"/>
<organism evidence="3 4">
    <name type="scientific">Anaerosolibacter carboniphilus</name>
    <dbReference type="NCBI Taxonomy" id="1417629"/>
    <lineage>
        <taxon>Bacteria</taxon>
        <taxon>Bacillati</taxon>
        <taxon>Bacillota</taxon>
        <taxon>Clostridia</taxon>
        <taxon>Peptostreptococcales</taxon>
        <taxon>Thermotaleaceae</taxon>
        <taxon>Anaerosolibacter</taxon>
    </lineage>
</organism>
<evidence type="ECO:0000313" key="3">
    <source>
        <dbReference type="EMBL" id="MBB6214854.1"/>
    </source>
</evidence>
<dbReference type="RefSeq" id="WP_184308620.1">
    <property type="nucleotide sequence ID" value="NZ_JACHEN010000004.1"/>
</dbReference>
<comment type="caution">
    <text evidence="3">The sequence shown here is derived from an EMBL/GenBank/DDBJ whole genome shotgun (WGS) entry which is preliminary data.</text>
</comment>
<feature type="domain" description="GerMN" evidence="2">
    <location>
        <begin position="58"/>
        <end position="144"/>
    </location>
</feature>
<dbReference type="SMART" id="SM00909">
    <property type="entry name" value="Germane"/>
    <property type="match status" value="2"/>
</dbReference>
<keyword evidence="1" id="KW-0732">Signal</keyword>
<dbReference type="Proteomes" id="UP000579281">
    <property type="component" value="Unassembled WGS sequence"/>
</dbReference>
<evidence type="ECO:0000313" key="4">
    <source>
        <dbReference type="Proteomes" id="UP000579281"/>
    </source>
</evidence>
<feature type="domain" description="GerMN" evidence="2">
    <location>
        <begin position="193"/>
        <end position="281"/>
    </location>
</feature>
<dbReference type="Pfam" id="PF10646">
    <property type="entry name" value="Germane"/>
    <property type="match status" value="2"/>
</dbReference>
<reference evidence="3 4" key="1">
    <citation type="submission" date="2020-08" db="EMBL/GenBank/DDBJ databases">
        <title>Genomic Encyclopedia of Type Strains, Phase IV (KMG-IV): sequencing the most valuable type-strain genomes for metagenomic binning, comparative biology and taxonomic classification.</title>
        <authorList>
            <person name="Goeker M."/>
        </authorList>
    </citation>
    <scope>NUCLEOTIDE SEQUENCE [LARGE SCALE GENOMIC DNA]</scope>
    <source>
        <strain evidence="3 4">DSM 103526</strain>
    </source>
</reference>
<dbReference type="InterPro" id="IPR019606">
    <property type="entry name" value="GerMN"/>
</dbReference>
<gene>
    <name evidence="3" type="ORF">HNQ80_000939</name>
</gene>
<feature type="signal peptide" evidence="1">
    <location>
        <begin position="1"/>
        <end position="19"/>
    </location>
</feature>
<dbReference type="PROSITE" id="PS51257">
    <property type="entry name" value="PROKAR_LIPOPROTEIN"/>
    <property type="match status" value="1"/>
</dbReference>